<organism evidence="1">
    <name type="scientific">Cyanothece sp. (strain PCC 7425 / ATCC 29141)</name>
    <dbReference type="NCBI Taxonomy" id="395961"/>
    <lineage>
        <taxon>Bacteria</taxon>
        <taxon>Bacillati</taxon>
        <taxon>Cyanobacteriota</taxon>
        <taxon>Cyanophyceae</taxon>
        <taxon>Gomontiellales</taxon>
        <taxon>Cyanothecaceae</taxon>
        <taxon>Cyanothece</taxon>
    </lineage>
</organism>
<evidence type="ECO:0000313" key="1">
    <source>
        <dbReference type="EMBL" id="ACL44176.1"/>
    </source>
</evidence>
<dbReference type="EMBL" id="CP001344">
    <property type="protein sequence ID" value="ACL44176.1"/>
    <property type="molecule type" value="Genomic_DNA"/>
</dbReference>
<reference evidence="1" key="1">
    <citation type="submission" date="2009-01" db="EMBL/GenBank/DDBJ databases">
        <title>Complete sequence of chromosome Cyanothece sp. PCC 7425.</title>
        <authorList>
            <consortium name="US DOE Joint Genome Institute"/>
            <person name="Lucas S."/>
            <person name="Copeland A."/>
            <person name="Lapidus A."/>
            <person name="Glavina del Rio T."/>
            <person name="Dalin E."/>
            <person name="Tice H."/>
            <person name="Bruce D."/>
            <person name="Goodwin L."/>
            <person name="Pitluck S."/>
            <person name="Sims D."/>
            <person name="Meineke L."/>
            <person name="Brettin T."/>
            <person name="Detter J.C."/>
            <person name="Han C."/>
            <person name="Larimer F."/>
            <person name="Land M."/>
            <person name="Hauser L."/>
            <person name="Kyrpides N."/>
            <person name="Ovchinnikova G."/>
            <person name="Liberton M."/>
            <person name="Stoeckel J."/>
            <person name="Banerjee A."/>
            <person name="Singh A."/>
            <person name="Page L."/>
            <person name="Sato H."/>
            <person name="Zhao L."/>
            <person name="Sherman L."/>
            <person name="Pakrasi H."/>
            <person name="Richardson P."/>
        </authorList>
    </citation>
    <scope>NUCLEOTIDE SEQUENCE</scope>
    <source>
        <strain evidence="1">PCC 7425</strain>
    </source>
</reference>
<name>B8HS70_CYAP4</name>
<dbReference type="STRING" id="395961.Cyan7425_1809"/>
<evidence type="ECO:0008006" key="2">
    <source>
        <dbReference type="Google" id="ProtNLM"/>
    </source>
</evidence>
<gene>
    <name evidence="1" type="ordered locus">Cyan7425_1809</name>
</gene>
<dbReference type="KEGG" id="cyn:Cyan7425_1809"/>
<dbReference type="HOGENOM" id="CLU_2081933_0_0_3"/>
<protein>
    <recommendedName>
        <fullName evidence="2">DUF4259 domain-containing protein</fullName>
    </recommendedName>
</protein>
<dbReference type="eggNOG" id="ENOG5033HW2">
    <property type="taxonomic scope" value="Bacteria"/>
</dbReference>
<accession>B8HS70</accession>
<sequence length="115" mass="13035">MGTWGTAAWANDSAADWYGELFDTTDLARHVEEALNCEPEEDPDVIRAAAYILVSLGRVYIWPIDDLDRHLRLAIQKLEAVRELEEFQEAEGFVEAIDAELAELRSRLHPPDQAI</sequence>
<dbReference type="OrthoDB" id="4990567at2"/>
<proteinExistence type="predicted"/>
<dbReference type="AlphaFoldDB" id="B8HS70"/>